<dbReference type="PANTHER" id="PTHR46797:SF23">
    <property type="entry name" value="HTH-TYPE TRANSCRIPTIONAL REGULATOR SUTR"/>
    <property type="match status" value="1"/>
</dbReference>
<dbReference type="PANTHER" id="PTHR46797">
    <property type="entry name" value="HTH-TYPE TRANSCRIPTIONAL REGULATOR"/>
    <property type="match status" value="1"/>
</dbReference>
<dbReference type="STRING" id="1391653.AKJ08_0279"/>
<dbReference type="GO" id="GO:0005829">
    <property type="term" value="C:cytosol"/>
    <property type="evidence" value="ECO:0007669"/>
    <property type="project" value="TreeGrafter"/>
</dbReference>
<dbReference type="InterPro" id="IPR001387">
    <property type="entry name" value="Cro/C1-type_HTH"/>
</dbReference>
<dbReference type="KEGG" id="vin:AKJ08_0279"/>
<name>A0A0K1P8R1_9BACT</name>
<dbReference type="CDD" id="cd00093">
    <property type="entry name" value="HTH_XRE"/>
    <property type="match status" value="2"/>
</dbReference>
<keyword evidence="3" id="KW-0804">Transcription</keyword>
<evidence type="ECO:0000256" key="3">
    <source>
        <dbReference type="ARBA" id="ARBA00023163"/>
    </source>
</evidence>
<dbReference type="Gene3D" id="1.10.260.40">
    <property type="entry name" value="lambda repressor-like DNA-binding domains"/>
    <property type="match status" value="2"/>
</dbReference>
<dbReference type="PROSITE" id="PS50943">
    <property type="entry name" value="HTH_CROC1"/>
    <property type="match status" value="2"/>
</dbReference>
<organism evidence="5 6">
    <name type="scientific">Vulgatibacter incomptus</name>
    <dbReference type="NCBI Taxonomy" id="1391653"/>
    <lineage>
        <taxon>Bacteria</taxon>
        <taxon>Pseudomonadati</taxon>
        <taxon>Myxococcota</taxon>
        <taxon>Myxococcia</taxon>
        <taxon>Myxococcales</taxon>
        <taxon>Cystobacterineae</taxon>
        <taxon>Vulgatibacteraceae</taxon>
        <taxon>Vulgatibacter</taxon>
    </lineage>
</organism>
<sequence>MAYESELGSKGHLSDLERGLTRPTVSTLKVLADRLGVALLDLVTFPDEDERQRRIDRERASGASAPYGDGSRMEERALGLTVAEPNLEGVARELGGRIRDARLRAELSEDAVAARAGLDPPQLRAIESGVADVTVRALGRIAAAIGLDFWDLVGGR</sequence>
<feature type="domain" description="HTH cro/C1-type" evidence="4">
    <location>
        <begin position="98"/>
        <end position="152"/>
    </location>
</feature>
<dbReference type="SMART" id="SM00530">
    <property type="entry name" value="HTH_XRE"/>
    <property type="match status" value="2"/>
</dbReference>
<dbReference type="GO" id="GO:0003700">
    <property type="term" value="F:DNA-binding transcription factor activity"/>
    <property type="evidence" value="ECO:0007669"/>
    <property type="project" value="TreeGrafter"/>
</dbReference>
<dbReference type="InterPro" id="IPR010982">
    <property type="entry name" value="Lambda_DNA-bd_dom_sf"/>
</dbReference>
<keyword evidence="1" id="KW-0805">Transcription regulation</keyword>
<keyword evidence="2" id="KW-0238">DNA-binding</keyword>
<evidence type="ECO:0000256" key="1">
    <source>
        <dbReference type="ARBA" id="ARBA00023015"/>
    </source>
</evidence>
<accession>A0A0K1P8R1</accession>
<dbReference type="Proteomes" id="UP000055590">
    <property type="component" value="Chromosome"/>
</dbReference>
<evidence type="ECO:0000259" key="4">
    <source>
        <dbReference type="PROSITE" id="PS50943"/>
    </source>
</evidence>
<feature type="domain" description="HTH cro/C1-type" evidence="4">
    <location>
        <begin position="9"/>
        <end position="42"/>
    </location>
</feature>
<evidence type="ECO:0000313" key="5">
    <source>
        <dbReference type="EMBL" id="AKU89892.1"/>
    </source>
</evidence>
<keyword evidence="6" id="KW-1185">Reference proteome</keyword>
<proteinExistence type="predicted"/>
<gene>
    <name evidence="5" type="ORF">AKJ08_0279</name>
</gene>
<protein>
    <recommendedName>
        <fullName evidence="4">HTH cro/C1-type domain-containing protein</fullName>
    </recommendedName>
</protein>
<dbReference type="AlphaFoldDB" id="A0A0K1P8R1"/>
<evidence type="ECO:0000313" key="6">
    <source>
        <dbReference type="Proteomes" id="UP000055590"/>
    </source>
</evidence>
<reference evidence="5 6" key="1">
    <citation type="submission" date="2015-08" db="EMBL/GenBank/DDBJ databases">
        <authorList>
            <person name="Babu N.S."/>
            <person name="Beckwith C.J."/>
            <person name="Beseler K.G."/>
            <person name="Brison A."/>
            <person name="Carone J.V."/>
            <person name="Caskin T.P."/>
            <person name="Diamond M."/>
            <person name="Durham M.E."/>
            <person name="Foxe J.M."/>
            <person name="Go M."/>
            <person name="Henderson B.A."/>
            <person name="Jones I.B."/>
            <person name="McGettigan J.A."/>
            <person name="Micheletti S.J."/>
            <person name="Nasrallah M.E."/>
            <person name="Ortiz D."/>
            <person name="Piller C.R."/>
            <person name="Privatt S.R."/>
            <person name="Schneider S.L."/>
            <person name="Sharp S."/>
            <person name="Smith T.C."/>
            <person name="Stanton J.D."/>
            <person name="Ullery H.E."/>
            <person name="Wilson R.J."/>
            <person name="Serrano M.G."/>
            <person name="Buck G."/>
            <person name="Lee V."/>
            <person name="Wang Y."/>
            <person name="Carvalho R."/>
            <person name="Voegtly L."/>
            <person name="Shi R."/>
            <person name="Duckworth R."/>
            <person name="Johnson A."/>
            <person name="Loviza R."/>
            <person name="Walstead R."/>
            <person name="Shah Z."/>
            <person name="Kiflezghi M."/>
            <person name="Wade K."/>
            <person name="Ball S.L."/>
            <person name="Bradley K.W."/>
            <person name="Asai D.J."/>
            <person name="Bowman C.A."/>
            <person name="Russell D.A."/>
            <person name="Pope W.H."/>
            <person name="Jacobs-Sera D."/>
            <person name="Hendrix R.W."/>
            <person name="Hatfull G.F."/>
        </authorList>
    </citation>
    <scope>NUCLEOTIDE SEQUENCE [LARGE SCALE GENOMIC DNA]</scope>
    <source>
        <strain evidence="5 6">DSM 27710</strain>
    </source>
</reference>
<dbReference type="InterPro" id="IPR050807">
    <property type="entry name" value="TransReg_Diox_bact_type"/>
</dbReference>
<dbReference type="EMBL" id="CP012332">
    <property type="protein sequence ID" value="AKU89892.1"/>
    <property type="molecule type" value="Genomic_DNA"/>
</dbReference>
<dbReference type="SUPFAM" id="SSF47413">
    <property type="entry name" value="lambda repressor-like DNA-binding domains"/>
    <property type="match status" value="2"/>
</dbReference>
<dbReference type="Pfam" id="PF13560">
    <property type="entry name" value="HTH_31"/>
    <property type="match status" value="1"/>
</dbReference>
<dbReference type="Pfam" id="PF01381">
    <property type="entry name" value="HTH_3"/>
    <property type="match status" value="1"/>
</dbReference>
<dbReference type="GO" id="GO:0003677">
    <property type="term" value="F:DNA binding"/>
    <property type="evidence" value="ECO:0007669"/>
    <property type="project" value="UniProtKB-KW"/>
</dbReference>
<evidence type="ECO:0000256" key="2">
    <source>
        <dbReference type="ARBA" id="ARBA00023125"/>
    </source>
</evidence>